<name>A0AAN5HXP2_9BILA</name>
<keyword evidence="3 6" id="KW-0812">Transmembrane</keyword>
<feature type="non-terminal residue" evidence="7">
    <location>
        <position position="601"/>
    </location>
</feature>
<feature type="transmembrane region" description="Helical" evidence="6">
    <location>
        <begin position="519"/>
        <end position="537"/>
    </location>
</feature>
<feature type="transmembrane region" description="Helical" evidence="6">
    <location>
        <begin position="249"/>
        <end position="270"/>
    </location>
</feature>
<comment type="subcellular location">
    <subcellularLocation>
        <location evidence="1">Membrane</location>
        <topology evidence="1">Multi-pass membrane protein</topology>
    </subcellularLocation>
</comment>
<comment type="caution">
    <text evidence="7">The sequence shown here is derived from an EMBL/GenBank/DDBJ whole genome shotgun (WGS) entry which is preliminary data.</text>
</comment>
<dbReference type="PANTHER" id="PTHR23294">
    <property type="entry name" value="ET TRANSLATION PRODUCT-RELATED"/>
    <property type="match status" value="1"/>
</dbReference>
<feature type="transmembrane region" description="Helical" evidence="6">
    <location>
        <begin position="202"/>
        <end position="221"/>
    </location>
</feature>
<feature type="transmembrane region" description="Helical" evidence="6">
    <location>
        <begin position="557"/>
        <end position="574"/>
    </location>
</feature>
<keyword evidence="5 6" id="KW-0472">Membrane</keyword>
<feature type="transmembrane region" description="Helical" evidence="6">
    <location>
        <begin position="155"/>
        <end position="176"/>
    </location>
</feature>
<dbReference type="Proteomes" id="UP001328107">
    <property type="component" value="Unassembled WGS sequence"/>
</dbReference>
<accession>A0AAN5HXP2</accession>
<feature type="transmembrane region" description="Helical" evidence="6">
    <location>
        <begin position="57"/>
        <end position="75"/>
    </location>
</feature>
<dbReference type="GO" id="GO:0016020">
    <property type="term" value="C:membrane"/>
    <property type="evidence" value="ECO:0007669"/>
    <property type="project" value="UniProtKB-SubCell"/>
</dbReference>
<keyword evidence="4 6" id="KW-1133">Transmembrane helix</keyword>
<proteinExistence type="inferred from homology"/>
<dbReference type="InterPro" id="IPR051617">
    <property type="entry name" value="UNC-93-like_regulator"/>
</dbReference>
<feature type="transmembrane region" description="Helical" evidence="6">
    <location>
        <begin position="277"/>
        <end position="296"/>
    </location>
</feature>
<dbReference type="InterPro" id="IPR036259">
    <property type="entry name" value="MFS_trans_sf"/>
</dbReference>
<comment type="similarity">
    <text evidence="2">Belongs to the unc-93 family.</text>
</comment>
<evidence type="ECO:0000256" key="6">
    <source>
        <dbReference type="SAM" id="Phobius"/>
    </source>
</evidence>
<evidence type="ECO:0000256" key="1">
    <source>
        <dbReference type="ARBA" id="ARBA00004141"/>
    </source>
</evidence>
<evidence type="ECO:0008006" key="9">
    <source>
        <dbReference type="Google" id="ProtNLM"/>
    </source>
</evidence>
<dbReference type="SUPFAM" id="SSF103473">
    <property type="entry name" value="MFS general substrate transporter"/>
    <property type="match status" value="2"/>
</dbReference>
<gene>
    <name evidence="7" type="ORF">PMAYCL1PPCAC_15179</name>
</gene>
<evidence type="ECO:0000256" key="2">
    <source>
        <dbReference type="ARBA" id="ARBA00009172"/>
    </source>
</evidence>
<dbReference type="Pfam" id="PF05978">
    <property type="entry name" value="UNC-93"/>
    <property type="match status" value="2"/>
</dbReference>
<reference evidence="8" key="1">
    <citation type="submission" date="2022-10" db="EMBL/GenBank/DDBJ databases">
        <title>Genome assembly of Pristionchus species.</title>
        <authorList>
            <person name="Yoshida K."/>
            <person name="Sommer R.J."/>
        </authorList>
    </citation>
    <scope>NUCLEOTIDE SEQUENCE [LARGE SCALE GENOMIC DNA]</scope>
    <source>
        <strain evidence="8">RS5460</strain>
    </source>
</reference>
<feature type="non-terminal residue" evidence="7">
    <location>
        <position position="1"/>
    </location>
</feature>
<organism evidence="7 8">
    <name type="scientific">Pristionchus mayeri</name>
    <dbReference type="NCBI Taxonomy" id="1317129"/>
    <lineage>
        <taxon>Eukaryota</taxon>
        <taxon>Metazoa</taxon>
        <taxon>Ecdysozoa</taxon>
        <taxon>Nematoda</taxon>
        <taxon>Chromadorea</taxon>
        <taxon>Rhabditida</taxon>
        <taxon>Rhabditina</taxon>
        <taxon>Diplogasteromorpha</taxon>
        <taxon>Diplogasteroidea</taxon>
        <taxon>Neodiplogasteridae</taxon>
        <taxon>Pristionchus</taxon>
    </lineage>
</organism>
<protein>
    <recommendedName>
        <fullName evidence="9">Membrane transporter</fullName>
    </recommendedName>
</protein>
<feature type="transmembrane region" description="Helical" evidence="6">
    <location>
        <begin position="302"/>
        <end position="324"/>
    </location>
</feature>
<feature type="transmembrane region" description="Helical" evidence="6">
    <location>
        <begin position="481"/>
        <end position="507"/>
    </location>
</feature>
<dbReference type="PANTHER" id="PTHR23294:SF18">
    <property type="entry name" value="UNC93-LIKE PROTEIN MFSD11"/>
    <property type="match status" value="1"/>
</dbReference>
<feature type="transmembrane region" description="Helical" evidence="6">
    <location>
        <begin position="391"/>
        <end position="410"/>
    </location>
</feature>
<dbReference type="AlphaFoldDB" id="A0AAN5HXP2"/>
<evidence type="ECO:0000256" key="4">
    <source>
        <dbReference type="ARBA" id="ARBA00022989"/>
    </source>
</evidence>
<dbReference type="Gene3D" id="1.20.1250.20">
    <property type="entry name" value="MFS general substrate transporter like domains"/>
    <property type="match status" value="2"/>
</dbReference>
<dbReference type="EMBL" id="BTRK01000004">
    <property type="protein sequence ID" value="GMR44984.1"/>
    <property type="molecule type" value="Genomic_DNA"/>
</dbReference>
<evidence type="ECO:0000313" key="7">
    <source>
        <dbReference type="EMBL" id="GMR44984.1"/>
    </source>
</evidence>
<dbReference type="InterPro" id="IPR010291">
    <property type="entry name" value="Ion_channel_UNC-93"/>
</dbReference>
<evidence type="ECO:0000256" key="3">
    <source>
        <dbReference type="ARBA" id="ARBA00022692"/>
    </source>
</evidence>
<evidence type="ECO:0000256" key="5">
    <source>
        <dbReference type="ARBA" id="ARBA00023136"/>
    </source>
</evidence>
<feature type="transmembrane region" description="Helical" evidence="6">
    <location>
        <begin position="20"/>
        <end position="45"/>
    </location>
</feature>
<feature type="transmembrane region" description="Helical" evidence="6">
    <location>
        <begin position="446"/>
        <end position="469"/>
    </location>
</feature>
<keyword evidence="8" id="KW-1185">Reference proteome</keyword>
<evidence type="ECO:0000313" key="8">
    <source>
        <dbReference type="Proteomes" id="UP001328107"/>
    </source>
</evidence>
<feature type="transmembrane region" description="Helical" evidence="6">
    <location>
        <begin position="336"/>
        <end position="358"/>
    </location>
</feature>
<sequence length="601" mass="66833">IWCSVYPTTLMFTRKLSDDIYLPAKYSIVLGLGDMLTGFVIGAVCKRVHNFSKLPTLTIGCISFSTAMTLVLLSTPTWSTTTPNDDGTLLIEPNFYLPLLIAFLFGIGDNCVNTSRTVICALILHEKRAQVFSISKFHQSLIGAVVMFLSPFFSVYVYFALMLGLGISSCELVFFYEANLEINKKVVSDFEKKVLRMRESRYDLLCAILLGLGQLCMFLGYDTQLTIVEPVVHSVHDRSPWRIDAHGGYYGLASCCIISTLANLAAPWALGILGSKYALLLGSSLFTLHIATFLYVHWIPYYLTSALLGFGYALFYTGHAAYTTEHSTKRTIERNSAVTWSLATVCMTIGGLVLLFTIKPPSEEEVALLMKNTTNVEHRSYRVYSDSEIRLMYGAFLAVAVCSNLIFAFIPTRAVNDSIAKVEDSRNGIAFGTNIKRTFSTMPEKYMIQLVPLFGYIGMAGCIWCSVYPTTLMFTKELSGYIYLPAYYSIGFGLSDMLMGFLIGAVCKRVRNFSKLPTLTIGCVSFTLAMILVLLSTPSWATMMPTDEETLVIEPNFYLPLLIAVLFGIGDNCVNTSRTVICALILHEKRAQVFSISKFHQ</sequence>